<dbReference type="EC" id="3.2.1.17" evidence="4"/>
<dbReference type="GO" id="GO:0042742">
    <property type="term" value="P:defense response to bacterium"/>
    <property type="evidence" value="ECO:0007669"/>
    <property type="project" value="UniProtKB-KW"/>
</dbReference>
<evidence type="ECO:0000256" key="6">
    <source>
        <dbReference type="SAM" id="Phobius"/>
    </source>
</evidence>
<sequence length="316" mass="34426">MPITTVSSRGRAFVRLHEGNPLTAYRDPTGTPTIGTGFTMKSPYCRAEFARLSIKKLIPGKTKITAEQSDRILRTVIDNGYGKEVVAHSPDNRTQYQLDAGTSAAYNLGGRVVSKWRFGKLWRAGRLKQAADYLASHYNTSKGRKLPGLVRRRQEESLLFEKGIYTGVDTVTGAPEGVPRAETDEKPATGDPVVADVQTMLKKRGFDPGAIDGWFGKNTRKAVLAYQMAHPHLVNDGIIGPATIAQLRRDMKAFKDAAAKSGASAAASGAAAWMAGLPVGWIVAGVIVFAALWFAWRYRDVIARRINTITGHEVEV</sequence>
<dbReference type="InterPro" id="IPR051018">
    <property type="entry name" value="Bacteriophage_GH24"/>
</dbReference>
<keyword evidence="1 4" id="KW-0929">Antimicrobial</keyword>
<comment type="catalytic activity">
    <reaction evidence="4">
        <text>Hydrolysis of (1-&gt;4)-beta-linkages between N-acetylmuramic acid and N-acetyl-D-glucosamine residues in a peptidoglycan and between N-acetyl-D-glucosamine residues in chitodextrins.</text>
        <dbReference type="EC" id="3.2.1.17"/>
    </reaction>
</comment>
<dbReference type="EMBL" id="SMAR01000048">
    <property type="protein sequence ID" value="TCT29744.1"/>
    <property type="molecule type" value="Genomic_DNA"/>
</dbReference>
<evidence type="ECO:0000256" key="1">
    <source>
        <dbReference type="ARBA" id="ARBA00022529"/>
    </source>
</evidence>
<dbReference type="PANTHER" id="PTHR38107:SF3">
    <property type="entry name" value="LYSOZYME RRRD-RELATED"/>
    <property type="match status" value="1"/>
</dbReference>
<protein>
    <recommendedName>
        <fullName evidence="4">Lysozyme</fullName>
        <ecNumber evidence="4">3.2.1.17</ecNumber>
    </recommendedName>
</protein>
<evidence type="ECO:0000256" key="2">
    <source>
        <dbReference type="ARBA" id="ARBA00022638"/>
    </source>
</evidence>
<dbReference type="SUPFAM" id="SSF53955">
    <property type="entry name" value="Lysozyme-like"/>
    <property type="match status" value="1"/>
</dbReference>
<dbReference type="Gene3D" id="1.10.530.40">
    <property type="match status" value="1"/>
</dbReference>
<evidence type="ECO:0000256" key="5">
    <source>
        <dbReference type="SAM" id="MobiDB-lite"/>
    </source>
</evidence>
<feature type="compositionally biased region" description="Basic and acidic residues" evidence="5">
    <location>
        <begin position="179"/>
        <end position="188"/>
    </location>
</feature>
<dbReference type="InterPro" id="IPR002477">
    <property type="entry name" value="Peptidoglycan-bd-like"/>
</dbReference>
<keyword evidence="6" id="KW-0472">Membrane</keyword>
<evidence type="ECO:0000259" key="7">
    <source>
        <dbReference type="Pfam" id="PF01471"/>
    </source>
</evidence>
<dbReference type="Gene3D" id="1.10.101.10">
    <property type="entry name" value="PGBD-like superfamily/PGBD"/>
    <property type="match status" value="1"/>
</dbReference>
<accession>A0A4R3NDW3</accession>
<dbReference type="CDD" id="cd00737">
    <property type="entry name" value="lyz_endolysin_autolysin"/>
    <property type="match status" value="1"/>
</dbReference>
<keyword evidence="6" id="KW-0812">Transmembrane</keyword>
<keyword evidence="9" id="KW-1185">Reference proteome</keyword>
<dbReference type="InterPro" id="IPR036366">
    <property type="entry name" value="PGBDSf"/>
</dbReference>
<evidence type="ECO:0000313" key="9">
    <source>
        <dbReference type="Proteomes" id="UP000295097"/>
    </source>
</evidence>
<dbReference type="GO" id="GO:0003796">
    <property type="term" value="F:lysozyme activity"/>
    <property type="evidence" value="ECO:0007669"/>
    <property type="project" value="UniProtKB-EC"/>
</dbReference>
<evidence type="ECO:0000313" key="8">
    <source>
        <dbReference type="EMBL" id="TCT29744.1"/>
    </source>
</evidence>
<feature type="region of interest" description="Disordered" evidence="5">
    <location>
        <begin position="171"/>
        <end position="190"/>
    </location>
</feature>
<comment type="similarity">
    <text evidence="4">Belongs to the glycosyl hydrolase 24 family.</text>
</comment>
<keyword evidence="6" id="KW-1133">Transmembrane helix</keyword>
<comment type="caution">
    <text evidence="8">The sequence shown here is derived from an EMBL/GenBank/DDBJ whole genome shotgun (WGS) entry which is preliminary data.</text>
</comment>
<evidence type="ECO:0000256" key="4">
    <source>
        <dbReference type="RuleBase" id="RU003788"/>
    </source>
</evidence>
<dbReference type="AlphaFoldDB" id="A0A4R3NDW3"/>
<dbReference type="InterPro" id="IPR002196">
    <property type="entry name" value="Glyco_hydro_24"/>
</dbReference>
<dbReference type="Pfam" id="PF00959">
    <property type="entry name" value="Phage_lysozyme"/>
    <property type="match status" value="1"/>
</dbReference>
<dbReference type="Proteomes" id="UP000295097">
    <property type="component" value="Unassembled WGS sequence"/>
</dbReference>
<dbReference type="InterPro" id="IPR023346">
    <property type="entry name" value="Lysozyme-like_dom_sf"/>
</dbReference>
<organism evidence="8 9">
    <name type="scientific">Martelella mediterranea</name>
    <dbReference type="NCBI Taxonomy" id="293089"/>
    <lineage>
        <taxon>Bacteria</taxon>
        <taxon>Pseudomonadati</taxon>
        <taxon>Pseudomonadota</taxon>
        <taxon>Alphaproteobacteria</taxon>
        <taxon>Hyphomicrobiales</taxon>
        <taxon>Aurantimonadaceae</taxon>
        <taxon>Martelella</taxon>
    </lineage>
</organism>
<keyword evidence="2 4" id="KW-0081">Bacteriolytic enzyme</keyword>
<feature type="domain" description="Peptidoglycan binding-like" evidence="7">
    <location>
        <begin position="193"/>
        <end position="247"/>
    </location>
</feature>
<dbReference type="GO" id="GO:0031640">
    <property type="term" value="P:killing of cells of another organism"/>
    <property type="evidence" value="ECO:0007669"/>
    <property type="project" value="UniProtKB-KW"/>
</dbReference>
<dbReference type="InterPro" id="IPR036365">
    <property type="entry name" value="PGBD-like_sf"/>
</dbReference>
<evidence type="ECO:0000256" key="3">
    <source>
        <dbReference type="ARBA" id="ARBA00023200"/>
    </source>
</evidence>
<dbReference type="GO" id="GO:0009253">
    <property type="term" value="P:peptidoglycan catabolic process"/>
    <property type="evidence" value="ECO:0007669"/>
    <property type="project" value="InterPro"/>
</dbReference>
<name>A0A4R3NDW3_9HYPH</name>
<keyword evidence="4" id="KW-0378">Hydrolase</keyword>
<proteinExistence type="inferred from homology"/>
<keyword evidence="3" id="KW-1035">Host cytoplasm</keyword>
<gene>
    <name evidence="8" type="ORF">EDC90_104816</name>
</gene>
<feature type="transmembrane region" description="Helical" evidence="6">
    <location>
        <begin position="270"/>
        <end position="296"/>
    </location>
</feature>
<reference evidence="8 9" key="1">
    <citation type="submission" date="2019-03" db="EMBL/GenBank/DDBJ databases">
        <title>Freshwater and sediment microbial communities from various areas in North America, analyzing microbe dynamics in response to fracking.</title>
        <authorList>
            <person name="Lamendella R."/>
        </authorList>
    </citation>
    <scope>NUCLEOTIDE SEQUENCE [LARGE SCALE GENOMIC DNA]</scope>
    <source>
        <strain evidence="8 9">175.2</strain>
    </source>
</reference>
<dbReference type="OrthoDB" id="5327667at2"/>
<dbReference type="RefSeq" id="WP_132314065.1">
    <property type="nucleotide sequence ID" value="NZ_SMAR01000048.1"/>
</dbReference>
<dbReference type="Pfam" id="PF01471">
    <property type="entry name" value="PG_binding_1"/>
    <property type="match status" value="1"/>
</dbReference>
<dbReference type="InterPro" id="IPR023347">
    <property type="entry name" value="Lysozyme_dom_sf"/>
</dbReference>
<dbReference type="SUPFAM" id="SSF47090">
    <property type="entry name" value="PGBD-like"/>
    <property type="match status" value="1"/>
</dbReference>
<dbReference type="GO" id="GO:0016998">
    <property type="term" value="P:cell wall macromolecule catabolic process"/>
    <property type="evidence" value="ECO:0007669"/>
    <property type="project" value="InterPro"/>
</dbReference>
<keyword evidence="4" id="KW-0326">Glycosidase</keyword>
<dbReference type="InterPro" id="IPR033907">
    <property type="entry name" value="Endolysin_autolysin"/>
</dbReference>
<dbReference type="PANTHER" id="PTHR38107">
    <property type="match status" value="1"/>
</dbReference>